<proteinExistence type="predicted"/>
<dbReference type="InterPro" id="IPR010960">
    <property type="entry name" value="Flavocytochrome_c"/>
</dbReference>
<keyword evidence="3" id="KW-0274">FAD</keyword>
<dbReference type="NCBIfam" id="TIGR01813">
    <property type="entry name" value="flavo_cyto_c"/>
    <property type="match status" value="1"/>
</dbReference>
<dbReference type="Proteomes" id="UP000815325">
    <property type="component" value="Unassembled WGS sequence"/>
</dbReference>
<evidence type="ECO:0000256" key="2">
    <source>
        <dbReference type="ARBA" id="ARBA00022630"/>
    </source>
</evidence>
<dbReference type="InterPro" id="IPR003953">
    <property type="entry name" value="FAD-dep_OxRdtase_2_FAD-bd"/>
</dbReference>
<organism evidence="6 7">
    <name type="scientific">Dunaliella salina</name>
    <name type="common">Green alga</name>
    <name type="synonym">Protococcus salinus</name>
    <dbReference type="NCBI Taxonomy" id="3046"/>
    <lineage>
        <taxon>Eukaryota</taxon>
        <taxon>Viridiplantae</taxon>
        <taxon>Chlorophyta</taxon>
        <taxon>core chlorophytes</taxon>
        <taxon>Chlorophyceae</taxon>
        <taxon>CS clade</taxon>
        <taxon>Chlamydomonadales</taxon>
        <taxon>Dunaliellaceae</taxon>
        <taxon>Dunaliella</taxon>
    </lineage>
</organism>
<dbReference type="PANTHER" id="PTHR43400">
    <property type="entry name" value="FUMARATE REDUCTASE"/>
    <property type="match status" value="1"/>
</dbReference>
<dbReference type="InterPro" id="IPR027477">
    <property type="entry name" value="Succ_DH/fumarate_Rdtase_cat_sf"/>
</dbReference>
<evidence type="ECO:0000256" key="3">
    <source>
        <dbReference type="ARBA" id="ARBA00022827"/>
    </source>
</evidence>
<dbReference type="SUPFAM" id="SSF51905">
    <property type="entry name" value="FAD/NAD(P)-binding domain"/>
    <property type="match status" value="1"/>
</dbReference>
<accession>A0ABQ7GYV4</accession>
<dbReference type="SUPFAM" id="SSF56425">
    <property type="entry name" value="Succinate dehydrogenase/fumarate reductase flavoprotein, catalytic domain"/>
    <property type="match status" value="1"/>
</dbReference>
<keyword evidence="2" id="KW-0285">Flavoprotein</keyword>
<name>A0ABQ7GYV4_DUNSA</name>
<dbReference type="PANTHER" id="PTHR43400:SF1">
    <property type="entry name" value="FUMARATE REDUCTASE"/>
    <property type="match status" value="1"/>
</dbReference>
<protein>
    <submittedName>
        <fullName evidence="6">FAD binding domain-containing protein</fullName>
    </submittedName>
</protein>
<dbReference type="EMBL" id="MU069533">
    <property type="protein sequence ID" value="KAF5839785.1"/>
    <property type="molecule type" value="Genomic_DNA"/>
</dbReference>
<dbReference type="InterPro" id="IPR036188">
    <property type="entry name" value="FAD/NAD-bd_sf"/>
</dbReference>
<evidence type="ECO:0000259" key="5">
    <source>
        <dbReference type="Pfam" id="PF00890"/>
    </source>
</evidence>
<sequence>MAAMTAHEARQASGAQLDIVLVDKMKIGGNSAKASSGMNALTPPSGDTPQLFMDDTLKSGGGRSKQELVQTLVENSEAAIASLAAIGVDLTKVSRLGGHSVARSHSNPGGGNVGWQIMSKLGKKVRDLSELKQQPISIRENTALVDIVMSDGKVTGVRLSPANKPEQTETLPCQAVVLATGGYSASKELLKVHNPTAATLPTTNGPWATGDNLDIAERAGARLIDLSEVQIHPTGFIDPNDPDSNVKFLAPEKLRGLGAILLNSSGKRFVDEMTTRDRVSDAIMGQPGRSAWLLIPQAAASEFGMEAIDFYCRRNLMVHVEDVSLLAALLNTDQQTLIEELELYNEVVQGHEKDPFGKSSFPPDIFFGGSMYAAEVTPVVHYTMGGIEIDSTGRALAAAPGVGALGGLYAAGEASGGVHGVNRLGGNSLLECAVFGSITGKAAVTYAVNSLSN</sequence>
<comment type="cofactor">
    <cofactor evidence="1">
        <name>FAD</name>
        <dbReference type="ChEBI" id="CHEBI:57692"/>
    </cofactor>
</comment>
<comment type="caution">
    <text evidence="6">The sequence shown here is derived from an EMBL/GenBank/DDBJ whole genome shotgun (WGS) entry which is preliminary data.</text>
</comment>
<evidence type="ECO:0000256" key="1">
    <source>
        <dbReference type="ARBA" id="ARBA00001974"/>
    </source>
</evidence>
<dbReference type="InterPro" id="IPR050315">
    <property type="entry name" value="FAD-oxidoreductase_2"/>
</dbReference>
<dbReference type="Pfam" id="PF00890">
    <property type="entry name" value="FAD_binding_2"/>
    <property type="match status" value="1"/>
</dbReference>
<feature type="domain" description="FAD-dependent oxidoreductase 2 FAD-binding" evidence="5">
    <location>
        <begin position="9"/>
        <end position="429"/>
    </location>
</feature>
<keyword evidence="7" id="KW-1185">Reference proteome</keyword>
<evidence type="ECO:0000313" key="7">
    <source>
        <dbReference type="Proteomes" id="UP000815325"/>
    </source>
</evidence>
<reference evidence="6" key="1">
    <citation type="submission" date="2017-08" db="EMBL/GenBank/DDBJ databases">
        <authorList>
            <person name="Polle J.E."/>
            <person name="Barry K."/>
            <person name="Cushman J."/>
            <person name="Schmutz J."/>
            <person name="Tran D."/>
            <person name="Hathwaick L.T."/>
            <person name="Yim W.C."/>
            <person name="Jenkins J."/>
            <person name="Mckie-Krisberg Z.M."/>
            <person name="Prochnik S."/>
            <person name="Lindquist E."/>
            <person name="Dockter R.B."/>
            <person name="Adam C."/>
            <person name="Molina H."/>
            <person name="Bunkerborg J."/>
            <person name="Jin E."/>
            <person name="Buchheim M."/>
            <person name="Magnuson J."/>
        </authorList>
    </citation>
    <scope>NUCLEOTIDE SEQUENCE</scope>
    <source>
        <strain evidence="6">CCAP 19/18</strain>
    </source>
</reference>
<evidence type="ECO:0000313" key="6">
    <source>
        <dbReference type="EMBL" id="KAF5839785.1"/>
    </source>
</evidence>
<gene>
    <name evidence="6" type="ORF">DUNSADRAFT_18663</name>
</gene>
<keyword evidence="4" id="KW-0560">Oxidoreductase</keyword>
<evidence type="ECO:0000256" key="4">
    <source>
        <dbReference type="ARBA" id="ARBA00023002"/>
    </source>
</evidence>
<dbReference type="Gene3D" id="3.50.50.60">
    <property type="entry name" value="FAD/NAD(P)-binding domain"/>
    <property type="match status" value="1"/>
</dbReference>
<dbReference type="Gene3D" id="3.90.700.10">
    <property type="entry name" value="Succinate dehydrogenase/fumarate reductase flavoprotein, catalytic domain"/>
    <property type="match status" value="1"/>
</dbReference>